<dbReference type="CDD" id="cd17473">
    <property type="entry name" value="MFS_arabinose_efflux_permease_like"/>
    <property type="match status" value="1"/>
</dbReference>
<feature type="transmembrane region" description="Helical" evidence="7">
    <location>
        <begin position="178"/>
        <end position="195"/>
    </location>
</feature>
<feature type="transmembrane region" description="Helical" evidence="7">
    <location>
        <begin position="148"/>
        <end position="172"/>
    </location>
</feature>
<gene>
    <name evidence="9" type="ORF">FQP86_12760</name>
</gene>
<feature type="region of interest" description="Disordered" evidence="6">
    <location>
        <begin position="1"/>
        <end position="20"/>
    </location>
</feature>
<feature type="transmembrane region" description="Helical" evidence="7">
    <location>
        <begin position="89"/>
        <end position="106"/>
    </location>
</feature>
<dbReference type="PROSITE" id="PS50850">
    <property type="entry name" value="MFS"/>
    <property type="match status" value="1"/>
</dbReference>
<evidence type="ECO:0000313" key="10">
    <source>
        <dbReference type="Proteomes" id="UP000319941"/>
    </source>
</evidence>
<dbReference type="InterPro" id="IPR011701">
    <property type="entry name" value="MFS"/>
</dbReference>
<evidence type="ECO:0000256" key="6">
    <source>
        <dbReference type="SAM" id="MobiDB-lite"/>
    </source>
</evidence>
<comment type="subcellular location">
    <subcellularLocation>
        <location evidence="1">Cell membrane</location>
        <topology evidence="1">Multi-pass membrane protein</topology>
    </subcellularLocation>
</comment>
<evidence type="ECO:0000256" key="3">
    <source>
        <dbReference type="ARBA" id="ARBA00022692"/>
    </source>
</evidence>
<dbReference type="Gene3D" id="1.20.1250.20">
    <property type="entry name" value="MFS general substrate transporter like domains"/>
    <property type="match status" value="1"/>
</dbReference>
<feature type="transmembrane region" description="Helical" evidence="7">
    <location>
        <begin position="222"/>
        <end position="240"/>
    </location>
</feature>
<evidence type="ECO:0000256" key="7">
    <source>
        <dbReference type="SAM" id="Phobius"/>
    </source>
</evidence>
<feature type="transmembrane region" description="Helical" evidence="7">
    <location>
        <begin position="26"/>
        <end position="46"/>
    </location>
</feature>
<feature type="domain" description="Major facilitator superfamily (MFS) profile" evidence="8">
    <location>
        <begin position="16"/>
        <end position="396"/>
    </location>
</feature>
<evidence type="ECO:0000259" key="8">
    <source>
        <dbReference type="PROSITE" id="PS50850"/>
    </source>
</evidence>
<keyword evidence="2" id="KW-1003">Cell membrane</keyword>
<dbReference type="Proteomes" id="UP000319941">
    <property type="component" value="Unassembled WGS sequence"/>
</dbReference>
<feature type="transmembrane region" description="Helical" evidence="7">
    <location>
        <begin position="118"/>
        <end position="136"/>
    </location>
</feature>
<dbReference type="GO" id="GO:0022857">
    <property type="term" value="F:transmembrane transporter activity"/>
    <property type="evidence" value="ECO:0007669"/>
    <property type="project" value="InterPro"/>
</dbReference>
<feature type="transmembrane region" description="Helical" evidence="7">
    <location>
        <begin position="282"/>
        <end position="299"/>
    </location>
</feature>
<dbReference type="GO" id="GO:0005886">
    <property type="term" value="C:plasma membrane"/>
    <property type="evidence" value="ECO:0007669"/>
    <property type="project" value="UniProtKB-SubCell"/>
</dbReference>
<dbReference type="InterPro" id="IPR050189">
    <property type="entry name" value="MFS_Efflux_Transporters"/>
</dbReference>
<sequence>MNTSSSQAASHQERGASRSLSSGGRFTLLAIACLTIMVGTVVAPGLLNIASALKVGSYASWLITLPSLGAVLFAPIAGRMIDRLGAYRVLTGGLFLYGLLGAGGALLEGTVMVFADRILLGGVTAVVMAGGTTLISEWYHGHARLKMIALQGMSIELGGVIFLFVSGVLAGIAWQLSFGLYLLAWVLLAMLWMMVPKQSPVALESEATDGAAGAVASSLNSVYLAAAISLTLFFTAIVMLPERLNMLGLDEAATGIFLAGISLVAVIAAMLMPWVSRTLREMPTLVLAFVLYSASLFVFQQAESMVVMSLGAVLAGMGFGFSIPLLNHMTVERSHVAVRGRNLSYLTMAIFLGQFLTSFLEFLPGGGREVFGFAAVLGLIFAVLYLAAHLLKQTSRAA</sequence>
<dbReference type="OrthoDB" id="8708623at2"/>
<evidence type="ECO:0000256" key="4">
    <source>
        <dbReference type="ARBA" id="ARBA00022989"/>
    </source>
</evidence>
<keyword evidence="10" id="KW-1185">Reference proteome</keyword>
<evidence type="ECO:0000256" key="2">
    <source>
        <dbReference type="ARBA" id="ARBA00022475"/>
    </source>
</evidence>
<dbReference type="InterPro" id="IPR020846">
    <property type="entry name" value="MFS_dom"/>
</dbReference>
<accession>A0A558HJJ5</accession>
<dbReference type="InterPro" id="IPR036259">
    <property type="entry name" value="MFS_trans_sf"/>
</dbReference>
<name>A0A558HJJ5_9GAMM</name>
<dbReference type="RefSeq" id="WP_144727758.1">
    <property type="nucleotide sequence ID" value="NZ_CAWOWR010000137.1"/>
</dbReference>
<dbReference type="PANTHER" id="PTHR43124:SF3">
    <property type="entry name" value="CHLORAMPHENICOL EFFLUX PUMP RV0191"/>
    <property type="match status" value="1"/>
</dbReference>
<organism evidence="9 10">
    <name type="scientific">Cobetia crustatorum</name>
    <dbReference type="NCBI Taxonomy" id="553385"/>
    <lineage>
        <taxon>Bacteria</taxon>
        <taxon>Pseudomonadati</taxon>
        <taxon>Pseudomonadota</taxon>
        <taxon>Gammaproteobacteria</taxon>
        <taxon>Oceanospirillales</taxon>
        <taxon>Halomonadaceae</taxon>
        <taxon>Cobetia</taxon>
    </lineage>
</organism>
<dbReference type="AlphaFoldDB" id="A0A558HJJ5"/>
<dbReference type="STRING" id="553385.GCA_000591415_03537"/>
<feature type="transmembrane region" description="Helical" evidence="7">
    <location>
        <begin position="370"/>
        <end position="391"/>
    </location>
</feature>
<dbReference type="Pfam" id="PF07690">
    <property type="entry name" value="MFS_1"/>
    <property type="match status" value="1"/>
</dbReference>
<dbReference type="EMBL" id="VNFH01000008">
    <property type="protein sequence ID" value="TVU69304.1"/>
    <property type="molecule type" value="Genomic_DNA"/>
</dbReference>
<dbReference type="PANTHER" id="PTHR43124">
    <property type="entry name" value="PURINE EFFLUX PUMP PBUE"/>
    <property type="match status" value="1"/>
</dbReference>
<comment type="caution">
    <text evidence="9">The sequence shown here is derived from an EMBL/GenBank/DDBJ whole genome shotgun (WGS) entry which is preliminary data.</text>
</comment>
<proteinExistence type="predicted"/>
<feature type="transmembrane region" description="Helical" evidence="7">
    <location>
        <begin position="343"/>
        <end position="364"/>
    </location>
</feature>
<protein>
    <submittedName>
        <fullName evidence="9">MFS transporter</fullName>
    </submittedName>
</protein>
<evidence type="ECO:0000256" key="5">
    <source>
        <dbReference type="ARBA" id="ARBA00023136"/>
    </source>
</evidence>
<feature type="compositionally biased region" description="Polar residues" evidence="6">
    <location>
        <begin position="1"/>
        <end position="10"/>
    </location>
</feature>
<feature type="transmembrane region" description="Helical" evidence="7">
    <location>
        <begin position="58"/>
        <end position="77"/>
    </location>
</feature>
<keyword evidence="4 7" id="KW-1133">Transmembrane helix</keyword>
<dbReference type="SUPFAM" id="SSF103473">
    <property type="entry name" value="MFS general substrate transporter"/>
    <property type="match status" value="1"/>
</dbReference>
<keyword evidence="5 7" id="KW-0472">Membrane</keyword>
<evidence type="ECO:0000313" key="9">
    <source>
        <dbReference type="EMBL" id="TVU69304.1"/>
    </source>
</evidence>
<feature type="transmembrane region" description="Helical" evidence="7">
    <location>
        <begin position="252"/>
        <end position="275"/>
    </location>
</feature>
<feature type="transmembrane region" description="Helical" evidence="7">
    <location>
        <begin position="305"/>
        <end position="323"/>
    </location>
</feature>
<reference evidence="9 10" key="1">
    <citation type="submission" date="2019-07" db="EMBL/GenBank/DDBJ databases">
        <title>Diversity of Bacteria from Kongsfjorden, Arctic.</title>
        <authorList>
            <person name="Yu Y."/>
        </authorList>
    </citation>
    <scope>NUCLEOTIDE SEQUENCE [LARGE SCALE GENOMIC DNA]</scope>
    <source>
        <strain evidence="9 10">SM1923</strain>
    </source>
</reference>
<keyword evidence="3 7" id="KW-0812">Transmembrane</keyword>
<evidence type="ECO:0000256" key="1">
    <source>
        <dbReference type="ARBA" id="ARBA00004651"/>
    </source>
</evidence>